<dbReference type="Pfam" id="PF00199">
    <property type="entry name" value="Catalase"/>
    <property type="match status" value="1"/>
</dbReference>
<dbReference type="InterPro" id="IPR018028">
    <property type="entry name" value="Catalase"/>
</dbReference>
<dbReference type="PANTHER" id="PTHR11465:SF9">
    <property type="entry name" value="CATALASE"/>
    <property type="match status" value="1"/>
</dbReference>
<dbReference type="PROSITE" id="PS51402">
    <property type="entry name" value="CATALASE_3"/>
    <property type="match status" value="1"/>
</dbReference>
<evidence type="ECO:0000256" key="7">
    <source>
        <dbReference type="PIRNR" id="PIRNR000296"/>
    </source>
</evidence>
<evidence type="ECO:0000256" key="6">
    <source>
        <dbReference type="ARBA" id="ARBA00023004"/>
    </source>
</evidence>
<name>A0ABR8WDV6_9BACL</name>
<keyword evidence="4 7" id="KW-0479">Metal-binding</keyword>
<proteinExistence type="inferred from homology"/>
<comment type="similarity">
    <text evidence="1 7">Belongs to the catalase family.</text>
</comment>
<dbReference type="PANTHER" id="PTHR11465">
    <property type="entry name" value="CATALASE"/>
    <property type="match status" value="1"/>
</dbReference>
<comment type="cofactor">
    <cofactor evidence="7">
        <name>heme</name>
        <dbReference type="ChEBI" id="CHEBI:30413"/>
    </cofactor>
</comment>
<evidence type="ECO:0000256" key="4">
    <source>
        <dbReference type="ARBA" id="ARBA00022723"/>
    </source>
</evidence>
<dbReference type="PIRSF" id="PIRSF000296">
    <property type="entry name" value="SrpA"/>
    <property type="match status" value="1"/>
</dbReference>
<dbReference type="EMBL" id="JACSPU010000003">
    <property type="protein sequence ID" value="MBD8015199.1"/>
    <property type="molecule type" value="Genomic_DNA"/>
</dbReference>
<dbReference type="Gene3D" id="2.40.180.10">
    <property type="entry name" value="Catalase core domain"/>
    <property type="match status" value="1"/>
</dbReference>
<comment type="caution">
    <text evidence="9">The sequence shown here is derived from an EMBL/GenBank/DDBJ whole genome shotgun (WGS) entry which is preliminary data.</text>
</comment>
<keyword evidence="2 7" id="KW-0575">Peroxidase</keyword>
<keyword evidence="10" id="KW-1185">Reference proteome</keyword>
<keyword evidence="6 7" id="KW-0408">Iron</keyword>
<feature type="domain" description="Catalase core" evidence="8">
    <location>
        <begin position="1"/>
        <end position="304"/>
    </location>
</feature>
<comment type="function">
    <text evidence="7">Has an organic peroxide-dependent peroxidase activity.</text>
</comment>
<evidence type="ECO:0000256" key="3">
    <source>
        <dbReference type="ARBA" id="ARBA00022617"/>
    </source>
</evidence>
<evidence type="ECO:0000256" key="1">
    <source>
        <dbReference type="ARBA" id="ARBA00005329"/>
    </source>
</evidence>
<evidence type="ECO:0000256" key="2">
    <source>
        <dbReference type="ARBA" id="ARBA00022559"/>
    </source>
</evidence>
<keyword evidence="3 7" id="KW-0349">Heme</keyword>
<dbReference type="SUPFAM" id="SSF56634">
    <property type="entry name" value="Heme-dependent catalase-like"/>
    <property type="match status" value="1"/>
</dbReference>
<accession>A0ABR8WDV6</accession>
<keyword evidence="5 7" id="KW-0560">Oxidoreductase</keyword>
<reference evidence="9 10" key="1">
    <citation type="submission" date="2020-08" db="EMBL/GenBank/DDBJ databases">
        <title>A Genomic Blueprint of the Chicken Gut Microbiome.</title>
        <authorList>
            <person name="Gilroy R."/>
            <person name="Ravi A."/>
            <person name="Getino M."/>
            <person name="Pursley I."/>
            <person name="Horton D.L."/>
            <person name="Alikhan N.-F."/>
            <person name="Baker D."/>
            <person name="Gharbi K."/>
            <person name="Hall N."/>
            <person name="Watson M."/>
            <person name="Adriaenssens E.M."/>
            <person name="Foster-Nyarko E."/>
            <person name="Jarju S."/>
            <person name="Secka A."/>
            <person name="Antonio M."/>
            <person name="Oren A."/>
            <person name="Chaudhuri R."/>
            <person name="La Ragione R.M."/>
            <person name="Hildebrand F."/>
            <person name="Pallen M.J."/>
        </authorList>
    </citation>
    <scope>NUCLEOTIDE SEQUENCE [LARGE SCALE GENOMIC DNA]</scope>
    <source>
        <strain evidence="9 10">Sa1BUA13</strain>
    </source>
</reference>
<evidence type="ECO:0000313" key="10">
    <source>
        <dbReference type="Proteomes" id="UP000658980"/>
    </source>
</evidence>
<dbReference type="CDD" id="cd08153">
    <property type="entry name" value="srpA_like"/>
    <property type="match status" value="1"/>
</dbReference>
<dbReference type="RefSeq" id="WP_191715391.1">
    <property type="nucleotide sequence ID" value="NZ_JACSPU010000003.1"/>
</dbReference>
<dbReference type="EC" id="1.11.1.-" evidence="7"/>
<dbReference type="SMART" id="SM01060">
    <property type="entry name" value="Catalase"/>
    <property type="match status" value="1"/>
</dbReference>
<evidence type="ECO:0000259" key="8">
    <source>
        <dbReference type="SMART" id="SM01060"/>
    </source>
</evidence>
<dbReference type="InterPro" id="IPR024168">
    <property type="entry name" value="Catalase_SrpA-type_pred"/>
</dbReference>
<evidence type="ECO:0000256" key="5">
    <source>
        <dbReference type="ARBA" id="ARBA00023002"/>
    </source>
</evidence>
<sequence>MKKSQLAETAIDRIEKVFGTHQGHRRAHARGKSYRARFTATGSASELTTASHLQKGESRAFVRFSHFSPDPTWADAMSPVKGMAVQFELANGEATNIVGVTSPIFFAKTPEIFTEMLGVAKSFKKGKPSITELAGLLKDYPESGAMLNNIRKMQAPASFATGQYNSVHAFYFIDLKGQRRPVKYLWEPEEAVETLSPLDAVKLPVGSFEADIEDRIAKGPVNFRLDVILGQPEDPTDDPTKEWPDDREKLTIGYLAIVEEAPEADEIVFDPTLVTEGIACSEDRILNFRHDAYRISHQRRMSEQ</sequence>
<organism evidence="9 10">
    <name type="scientific">Planococcus wigleyi</name>
    <dbReference type="NCBI Taxonomy" id="2762216"/>
    <lineage>
        <taxon>Bacteria</taxon>
        <taxon>Bacillati</taxon>
        <taxon>Bacillota</taxon>
        <taxon>Bacilli</taxon>
        <taxon>Bacillales</taxon>
        <taxon>Caryophanaceae</taxon>
        <taxon>Planococcus</taxon>
    </lineage>
</organism>
<evidence type="ECO:0000313" key="9">
    <source>
        <dbReference type="EMBL" id="MBD8015199.1"/>
    </source>
</evidence>
<dbReference type="Proteomes" id="UP000658980">
    <property type="component" value="Unassembled WGS sequence"/>
</dbReference>
<dbReference type="InterPro" id="IPR011614">
    <property type="entry name" value="Catalase_core"/>
</dbReference>
<dbReference type="Gene3D" id="1.20.1280.120">
    <property type="match status" value="1"/>
</dbReference>
<gene>
    <name evidence="9" type="ORF">H9630_10245</name>
</gene>
<dbReference type="GO" id="GO:0004601">
    <property type="term" value="F:peroxidase activity"/>
    <property type="evidence" value="ECO:0007669"/>
    <property type="project" value="UniProtKB-KW"/>
</dbReference>
<protein>
    <recommendedName>
        <fullName evidence="7">Catalase-related peroxidase</fullName>
        <ecNumber evidence="7">1.11.1.-</ecNumber>
    </recommendedName>
</protein>
<dbReference type="InterPro" id="IPR020835">
    <property type="entry name" value="Catalase_sf"/>
</dbReference>